<name>L5L7A1_PTEAL</name>
<feature type="region of interest" description="Disordered" evidence="1">
    <location>
        <begin position="1"/>
        <end position="64"/>
    </location>
</feature>
<proteinExistence type="predicted"/>
<evidence type="ECO:0000313" key="3">
    <source>
        <dbReference type="Proteomes" id="UP000010552"/>
    </source>
</evidence>
<feature type="compositionally biased region" description="Basic and acidic residues" evidence="1">
    <location>
        <begin position="1"/>
        <end position="18"/>
    </location>
</feature>
<evidence type="ECO:0000313" key="2">
    <source>
        <dbReference type="EMBL" id="ELK19151.1"/>
    </source>
</evidence>
<reference evidence="3" key="1">
    <citation type="journal article" date="2013" name="Science">
        <title>Comparative analysis of bat genomes provides insight into the evolution of flight and immunity.</title>
        <authorList>
            <person name="Zhang G."/>
            <person name="Cowled C."/>
            <person name="Shi Z."/>
            <person name="Huang Z."/>
            <person name="Bishop-Lilly K.A."/>
            <person name="Fang X."/>
            <person name="Wynne J.W."/>
            <person name="Xiong Z."/>
            <person name="Baker M.L."/>
            <person name="Zhao W."/>
            <person name="Tachedjian M."/>
            <person name="Zhu Y."/>
            <person name="Zhou P."/>
            <person name="Jiang X."/>
            <person name="Ng J."/>
            <person name="Yang L."/>
            <person name="Wu L."/>
            <person name="Xiao J."/>
            <person name="Feng Y."/>
            <person name="Chen Y."/>
            <person name="Sun X."/>
            <person name="Zhang Y."/>
            <person name="Marsh G.A."/>
            <person name="Crameri G."/>
            <person name="Broder C.C."/>
            <person name="Frey K.G."/>
            <person name="Wang L.F."/>
            <person name="Wang J."/>
        </authorList>
    </citation>
    <scope>NUCLEOTIDE SEQUENCE [LARGE SCALE GENOMIC DNA]</scope>
</reference>
<dbReference type="InParanoid" id="L5L7A1"/>
<dbReference type="AlphaFoldDB" id="L5L7A1"/>
<sequence>MCLELGRECRLGPERDPAAEGGDGIPRNGPSHLRRDSADPGGRSHPSHPLHPEPCAINANTTSPAPNTACWLLAVGWAMGLRR</sequence>
<dbReference type="Proteomes" id="UP000010552">
    <property type="component" value="Unassembled WGS sequence"/>
</dbReference>
<evidence type="ECO:0000256" key="1">
    <source>
        <dbReference type="SAM" id="MobiDB-lite"/>
    </source>
</evidence>
<accession>L5L7A1</accession>
<gene>
    <name evidence="2" type="ORF">PAL_GLEAN10006644</name>
</gene>
<protein>
    <submittedName>
        <fullName evidence="2">Uncharacterized protein</fullName>
    </submittedName>
</protein>
<keyword evidence="3" id="KW-1185">Reference proteome</keyword>
<dbReference type="EMBL" id="KB030270">
    <property type="protein sequence ID" value="ELK19151.1"/>
    <property type="molecule type" value="Genomic_DNA"/>
</dbReference>
<organism evidence="2 3">
    <name type="scientific">Pteropus alecto</name>
    <name type="common">Black flying fox</name>
    <dbReference type="NCBI Taxonomy" id="9402"/>
    <lineage>
        <taxon>Eukaryota</taxon>
        <taxon>Metazoa</taxon>
        <taxon>Chordata</taxon>
        <taxon>Craniata</taxon>
        <taxon>Vertebrata</taxon>
        <taxon>Euteleostomi</taxon>
        <taxon>Mammalia</taxon>
        <taxon>Eutheria</taxon>
        <taxon>Laurasiatheria</taxon>
        <taxon>Chiroptera</taxon>
        <taxon>Yinpterochiroptera</taxon>
        <taxon>Pteropodoidea</taxon>
        <taxon>Pteropodidae</taxon>
        <taxon>Pteropodinae</taxon>
        <taxon>Pteropus</taxon>
    </lineage>
</organism>